<dbReference type="InterPro" id="IPR036291">
    <property type="entry name" value="NAD(P)-bd_dom_sf"/>
</dbReference>
<accession>A0A2M8PC09</accession>
<dbReference type="Pfam" id="PF00106">
    <property type="entry name" value="adh_short"/>
    <property type="match status" value="1"/>
</dbReference>
<dbReference type="EMBL" id="PGTM01000210">
    <property type="protein sequence ID" value="PJF35081.1"/>
    <property type="molecule type" value="Genomic_DNA"/>
</dbReference>
<dbReference type="Proteomes" id="UP000229681">
    <property type="component" value="Unassembled WGS sequence"/>
</dbReference>
<name>A0A2M8PC09_9CHLR</name>
<protein>
    <submittedName>
        <fullName evidence="1">Short-chain dehydrogenase</fullName>
    </submittedName>
</protein>
<feature type="non-terminal residue" evidence="1">
    <location>
        <position position="34"/>
    </location>
</feature>
<evidence type="ECO:0000313" key="1">
    <source>
        <dbReference type="EMBL" id="PJF35081.1"/>
    </source>
</evidence>
<dbReference type="SUPFAM" id="SSF51735">
    <property type="entry name" value="NAD(P)-binding Rossmann-fold domains"/>
    <property type="match status" value="1"/>
</dbReference>
<dbReference type="Gene3D" id="3.40.50.720">
    <property type="entry name" value="NAD(P)-binding Rossmann-like Domain"/>
    <property type="match status" value="1"/>
</dbReference>
<gene>
    <name evidence="1" type="ORF">CUN49_12370</name>
</gene>
<comment type="caution">
    <text evidence="1">The sequence shown here is derived from an EMBL/GenBank/DDBJ whole genome shotgun (WGS) entry which is preliminary data.</text>
</comment>
<sequence length="34" mass="3364">MSNLAGRVAVVTGASRGIGRAIALELARRGAAVV</sequence>
<organism evidence="1 2">
    <name type="scientific">Candidatus Thermofonsia Clade 1 bacterium</name>
    <dbReference type="NCBI Taxonomy" id="2364210"/>
    <lineage>
        <taxon>Bacteria</taxon>
        <taxon>Bacillati</taxon>
        <taxon>Chloroflexota</taxon>
        <taxon>Candidatus Thermofontia</taxon>
        <taxon>Candidatus Thermofonsia Clade 1</taxon>
    </lineage>
</organism>
<proteinExistence type="predicted"/>
<reference evidence="1 2" key="1">
    <citation type="submission" date="2017-11" db="EMBL/GenBank/DDBJ databases">
        <title>Evolution of Phototrophy in the Chloroflexi Phylum Driven by Horizontal Gene Transfer.</title>
        <authorList>
            <person name="Ward L.M."/>
            <person name="Hemp J."/>
            <person name="Shih P.M."/>
            <person name="Mcglynn S.E."/>
            <person name="Fischer W."/>
        </authorList>
    </citation>
    <scope>NUCLEOTIDE SEQUENCE [LARGE SCALE GENOMIC DNA]</scope>
    <source>
        <strain evidence="1">JP3_13</strain>
    </source>
</reference>
<dbReference type="AlphaFoldDB" id="A0A2M8PC09"/>
<evidence type="ECO:0000313" key="2">
    <source>
        <dbReference type="Proteomes" id="UP000229681"/>
    </source>
</evidence>
<dbReference type="InterPro" id="IPR002347">
    <property type="entry name" value="SDR_fam"/>
</dbReference>